<feature type="compositionally biased region" description="Acidic residues" evidence="1">
    <location>
        <begin position="159"/>
        <end position="168"/>
    </location>
</feature>
<reference evidence="2 3" key="1">
    <citation type="submission" date="2016-03" db="EMBL/GenBank/DDBJ databases">
        <authorList>
            <person name="Ploux O."/>
        </authorList>
    </citation>
    <scope>NUCLEOTIDE SEQUENCE [LARGE SCALE GENOMIC DNA]</scope>
    <source>
        <strain evidence="2 3">URUG2</strain>
    </source>
</reference>
<dbReference type="RefSeq" id="XP_023629865.1">
    <property type="nucleotide sequence ID" value="XM_023774097.1"/>
</dbReference>
<evidence type="ECO:0000313" key="3">
    <source>
        <dbReference type="Proteomes" id="UP000225277"/>
    </source>
</evidence>
<proteinExistence type="predicted"/>
<feature type="compositionally biased region" description="Acidic residues" evidence="1">
    <location>
        <begin position="194"/>
        <end position="216"/>
    </location>
</feature>
<feature type="compositionally biased region" description="Basic and acidic residues" evidence="1">
    <location>
        <begin position="183"/>
        <end position="193"/>
    </location>
</feature>
<protein>
    <submittedName>
        <fullName evidence="2">Uncharacterized protein</fullName>
    </submittedName>
</protein>
<feature type="region of interest" description="Disordered" evidence="1">
    <location>
        <begin position="19"/>
        <end position="72"/>
    </location>
</feature>
<dbReference type="GeneID" id="35603931"/>
<feature type="compositionally biased region" description="Polar residues" evidence="1">
    <location>
        <begin position="34"/>
        <end position="46"/>
    </location>
</feature>
<dbReference type="EMBL" id="FJUY01000015">
    <property type="protein sequence ID" value="CZT23141.1"/>
    <property type="molecule type" value="Genomic_DNA"/>
</dbReference>
<accession>A0A2D3VG79</accession>
<feature type="compositionally biased region" description="Basic residues" evidence="1">
    <location>
        <begin position="62"/>
        <end position="72"/>
    </location>
</feature>
<feature type="region of interest" description="Disordered" evidence="1">
    <location>
        <begin position="154"/>
        <end position="216"/>
    </location>
</feature>
<sequence>MMFGSVLAHIPAGRWAASAVAETAPTTPPPATAQSSELPQEPNQGAPTDGSLGAPWREVSKPKTKSSRHKKQVARTTVLASSFAPTRSLFLEMAEKLQAIGEHRLRMSGWYDQQEDEELEYFYVWDNRSTVADDGIEDDDEEELEDFSAWDDRSTVADDGIDDDEEEGGCYLGVDGMDEMEGEERKISNARADEDSESEAGSDTESDAESECVEEPSEDAFTWRPLDWGMEYETTRGILSVAAFADHYANLVLQTTSEGLLLSYGHGVQSGTASGIWNHCKRMYCSWIRSLHAGCDYRLEYNPLMTAVFEMVVGWNIRMALGPKLKKRGYEFEAALDIAFLQEVAAAEKQTELLKQMLLLGTEDETDVHFE</sequence>
<name>A0A2D3VG79_9PEZI</name>
<dbReference type="Proteomes" id="UP000225277">
    <property type="component" value="Unassembled WGS sequence"/>
</dbReference>
<gene>
    <name evidence="2" type="ORF">RCC_08851</name>
</gene>
<evidence type="ECO:0000313" key="2">
    <source>
        <dbReference type="EMBL" id="CZT23141.1"/>
    </source>
</evidence>
<evidence type="ECO:0000256" key="1">
    <source>
        <dbReference type="SAM" id="MobiDB-lite"/>
    </source>
</evidence>
<organism evidence="2 3">
    <name type="scientific">Ramularia collo-cygni</name>
    <dbReference type="NCBI Taxonomy" id="112498"/>
    <lineage>
        <taxon>Eukaryota</taxon>
        <taxon>Fungi</taxon>
        <taxon>Dikarya</taxon>
        <taxon>Ascomycota</taxon>
        <taxon>Pezizomycotina</taxon>
        <taxon>Dothideomycetes</taxon>
        <taxon>Dothideomycetidae</taxon>
        <taxon>Mycosphaerellales</taxon>
        <taxon>Mycosphaerellaceae</taxon>
        <taxon>Ramularia</taxon>
    </lineage>
</organism>
<keyword evidence="3" id="KW-1185">Reference proteome</keyword>
<dbReference type="AlphaFoldDB" id="A0A2D3VG79"/>